<dbReference type="Proteomes" id="UP000762676">
    <property type="component" value="Unassembled WGS sequence"/>
</dbReference>
<dbReference type="EMBL" id="BMAT01007834">
    <property type="protein sequence ID" value="GFR72500.1"/>
    <property type="molecule type" value="Genomic_DNA"/>
</dbReference>
<evidence type="ECO:0000313" key="2">
    <source>
        <dbReference type="Proteomes" id="UP000762676"/>
    </source>
</evidence>
<keyword evidence="2" id="KW-1185">Reference proteome</keyword>
<organism evidence="1 2">
    <name type="scientific">Elysia marginata</name>
    <dbReference type="NCBI Taxonomy" id="1093978"/>
    <lineage>
        <taxon>Eukaryota</taxon>
        <taxon>Metazoa</taxon>
        <taxon>Spiralia</taxon>
        <taxon>Lophotrochozoa</taxon>
        <taxon>Mollusca</taxon>
        <taxon>Gastropoda</taxon>
        <taxon>Heterobranchia</taxon>
        <taxon>Euthyneura</taxon>
        <taxon>Panpulmonata</taxon>
        <taxon>Sacoglossa</taxon>
        <taxon>Placobranchoidea</taxon>
        <taxon>Plakobranchidae</taxon>
        <taxon>Elysia</taxon>
    </lineage>
</organism>
<dbReference type="AlphaFoldDB" id="A0AAV4FJH7"/>
<evidence type="ECO:0000313" key="1">
    <source>
        <dbReference type="EMBL" id="GFR72500.1"/>
    </source>
</evidence>
<proteinExistence type="predicted"/>
<comment type="caution">
    <text evidence="1">The sequence shown here is derived from an EMBL/GenBank/DDBJ whole genome shotgun (WGS) entry which is preliminary data.</text>
</comment>
<accession>A0AAV4FJH7</accession>
<name>A0AAV4FJH7_9GAST</name>
<reference evidence="1 2" key="1">
    <citation type="journal article" date="2021" name="Elife">
        <title>Chloroplast acquisition without the gene transfer in kleptoplastic sea slugs, Plakobranchus ocellatus.</title>
        <authorList>
            <person name="Maeda T."/>
            <person name="Takahashi S."/>
            <person name="Yoshida T."/>
            <person name="Shimamura S."/>
            <person name="Takaki Y."/>
            <person name="Nagai Y."/>
            <person name="Toyoda A."/>
            <person name="Suzuki Y."/>
            <person name="Arimoto A."/>
            <person name="Ishii H."/>
            <person name="Satoh N."/>
            <person name="Nishiyama T."/>
            <person name="Hasebe M."/>
            <person name="Maruyama T."/>
            <person name="Minagawa J."/>
            <person name="Obokata J."/>
            <person name="Shigenobu S."/>
        </authorList>
    </citation>
    <scope>NUCLEOTIDE SEQUENCE [LARGE SCALE GENOMIC DNA]</scope>
</reference>
<gene>
    <name evidence="1" type="ORF">ElyMa_003842900</name>
</gene>
<sequence length="138" mass="15289">MQTLSRYNPQNAGQVDKAVYFKEANAIGTIPDRLFTAYHATQGQSKHILLSIVTTRPQSQLLGCQFQELSDTTVHRHPVSSPDGLIISSDLPHTLGYLADRRVNTITTAWTGRPRDCYLDNGYRVVTSVDARSMIALG</sequence>
<protein>
    <submittedName>
        <fullName evidence="1">Uncharacterized protein</fullName>
    </submittedName>
</protein>